<feature type="compositionally biased region" description="Low complexity" evidence="1">
    <location>
        <begin position="413"/>
        <end position="436"/>
    </location>
</feature>
<feature type="compositionally biased region" description="Basic and acidic residues" evidence="1">
    <location>
        <begin position="112"/>
        <end position="132"/>
    </location>
</feature>
<feature type="region of interest" description="Disordered" evidence="1">
    <location>
        <begin position="17"/>
        <end position="219"/>
    </location>
</feature>
<feature type="compositionally biased region" description="Basic and acidic residues" evidence="1">
    <location>
        <begin position="34"/>
        <end position="45"/>
    </location>
</feature>
<name>A0AAN9UJL9_9PEZI</name>
<dbReference type="InterPro" id="IPR055936">
    <property type="entry name" value="DUF7514"/>
</dbReference>
<reference evidence="3 4" key="1">
    <citation type="journal article" date="2023" name="PLoS ONE">
        <title>Cytospora paraplurivora sp. nov. isolated from orchards with fruit tree decline syndrome in Ontario, Canada.</title>
        <authorList>
            <person name="Ilyukhin E."/>
            <person name="Nguyen H.D.T."/>
            <person name="Castle A.J."/>
            <person name="Ellouze W."/>
        </authorList>
    </citation>
    <scope>NUCLEOTIDE SEQUENCE [LARGE SCALE GENOMIC DNA]</scope>
    <source>
        <strain evidence="3 4">FDS-564</strain>
    </source>
</reference>
<dbReference type="PANTHER" id="PTHR39611">
    <property type="entry name" value="HYDROXYPROLINE-RICH GLYCOPROTEIN DZ-HRGP-RELATED"/>
    <property type="match status" value="1"/>
</dbReference>
<keyword evidence="4" id="KW-1185">Reference proteome</keyword>
<feature type="compositionally biased region" description="Basic and acidic residues" evidence="1">
    <location>
        <begin position="645"/>
        <end position="657"/>
    </location>
</feature>
<dbReference type="EMBL" id="JAJSPL020000003">
    <property type="protein sequence ID" value="KAK7748047.1"/>
    <property type="molecule type" value="Genomic_DNA"/>
</dbReference>
<dbReference type="Pfam" id="PF24355">
    <property type="entry name" value="DUF7514"/>
    <property type="match status" value="1"/>
</dbReference>
<organism evidence="3 4">
    <name type="scientific">Cytospora paraplurivora</name>
    <dbReference type="NCBI Taxonomy" id="2898453"/>
    <lineage>
        <taxon>Eukaryota</taxon>
        <taxon>Fungi</taxon>
        <taxon>Dikarya</taxon>
        <taxon>Ascomycota</taxon>
        <taxon>Pezizomycotina</taxon>
        <taxon>Sordariomycetes</taxon>
        <taxon>Sordariomycetidae</taxon>
        <taxon>Diaporthales</taxon>
        <taxon>Cytosporaceae</taxon>
        <taxon>Cytospora</taxon>
    </lineage>
</organism>
<feature type="compositionally biased region" description="Basic residues" evidence="1">
    <location>
        <begin position="554"/>
        <end position="564"/>
    </location>
</feature>
<sequence>MSKYEDTRSLLKDEERLLNSTDWKTPQSSVKAQKVTEDVSPRSKGEIPLSSMQTEDIRRRLEEAKEKAKASLVAEAPPRSASKPAQPSTTAQSRSNPPPPPNLNPVSPELLQELRKIIREEVEELNKGDIPEGGKSSRPLGPSPTTRSQSSPQIPALHTSSKDMDGNRATIATVPSIDTSQPKDSPKHSTVRFSDETKPAVPAMPRGSVDDSKKASANKSSDVELTTIDKRWGLLFESNATPTRRIEHILQGLATYIIDEFIPQGSFVVTPEKMAAFYSHHRLDKEAFPLATLFRSRPNDLNEALAGLYQDLGCQYFLVPPDSRSRPTVPGLTPTGFAHWLVTMIQAYPDEEAKRLDKIVSALPIEADSLLDGKPERLPKQISRYLLPEKPLRKSQKLVDEAMRDFMEDVNNTPTSSRSRAAGSGNGGSSSKSTPTAPIMERRSSTNTSSGPGSRHTPEALIEKNRADEGGSSHDRDRRANSMSTSSNRDPRDHDSSRRDAIPPPPGPGHLGRAYSLDNNGRSIRAPPHASSSSTGGGSSRLSNSTIQSPSSSRKNRSPQRKPHSQSVPAGLDRDDLGAGLDRIRSSATLSAVAATVAAVVLGSSSSSSSAAPAASSSAALSGSSSEASTRGGSSRTGGGGDFVLNREKRASVDESTPRVPPPLSSWNLRDKAGGLESGSNSSGSRSGRKRSVVVPDAKGPMWDDYMKSSVPRSSASAFGKRE</sequence>
<accession>A0AAN9UJL9</accession>
<feature type="compositionally biased region" description="Polar residues" evidence="1">
    <location>
        <begin position="83"/>
        <end position="92"/>
    </location>
</feature>
<dbReference type="Proteomes" id="UP001320245">
    <property type="component" value="Unassembled WGS sequence"/>
</dbReference>
<feature type="region of interest" description="Disordered" evidence="1">
    <location>
        <begin position="409"/>
        <end position="576"/>
    </location>
</feature>
<evidence type="ECO:0000313" key="4">
    <source>
        <dbReference type="Proteomes" id="UP001320245"/>
    </source>
</evidence>
<feature type="region of interest" description="Disordered" evidence="1">
    <location>
        <begin position="605"/>
        <end position="723"/>
    </location>
</feature>
<comment type="caution">
    <text evidence="3">The sequence shown here is derived from an EMBL/GenBank/DDBJ whole genome shotgun (WGS) entry which is preliminary data.</text>
</comment>
<evidence type="ECO:0000259" key="2">
    <source>
        <dbReference type="Pfam" id="PF24355"/>
    </source>
</evidence>
<dbReference type="PANTHER" id="PTHR39611:SF2">
    <property type="entry name" value="HYDROXYPROLINE-RICH GLYCOPROTEIN DZ-HRGP"/>
    <property type="match status" value="1"/>
</dbReference>
<protein>
    <recommendedName>
        <fullName evidence="2">DUF7514 domain-containing protein</fullName>
    </recommendedName>
</protein>
<feature type="domain" description="DUF7514" evidence="2">
    <location>
        <begin position="234"/>
        <end position="402"/>
    </location>
</feature>
<proteinExistence type="predicted"/>
<feature type="compositionally biased region" description="Polar residues" evidence="1">
    <location>
        <begin position="18"/>
        <end position="31"/>
    </location>
</feature>
<feature type="compositionally biased region" description="Low complexity" evidence="1">
    <location>
        <begin position="605"/>
        <end position="634"/>
    </location>
</feature>
<feature type="compositionally biased region" description="Basic and acidic residues" evidence="1">
    <location>
        <begin position="489"/>
        <end position="501"/>
    </location>
</feature>
<evidence type="ECO:0000256" key="1">
    <source>
        <dbReference type="SAM" id="MobiDB-lite"/>
    </source>
</evidence>
<feature type="compositionally biased region" description="Basic and acidic residues" evidence="1">
    <location>
        <begin position="456"/>
        <end position="480"/>
    </location>
</feature>
<feature type="compositionally biased region" description="Basic and acidic residues" evidence="1">
    <location>
        <begin position="55"/>
        <end position="69"/>
    </location>
</feature>
<feature type="compositionally biased region" description="Low complexity" evidence="1">
    <location>
        <begin position="143"/>
        <end position="155"/>
    </location>
</feature>
<evidence type="ECO:0000313" key="3">
    <source>
        <dbReference type="EMBL" id="KAK7748047.1"/>
    </source>
</evidence>
<gene>
    <name evidence="3" type="ORF">SLS53_001299</name>
</gene>
<dbReference type="AlphaFoldDB" id="A0AAN9UJL9"/>